<gene>
    <name evidence="1" type="ORF">Q615_SPAC00040G0002</name>
</gene>
<proteinExistence type="predicted"/>
<dbReference type="EMBL" id="AZMF01000040">
    <property type="protein sequence ID" value="ETI86836.1"/>
    <property type="molecule type" value="Genomic_DNA"/>
</dbReference>
<evidence type="ECO:0000313" key="1">
    <source>
        <dbReference type="EMBL" id="ETI86836.1"/>
    </source>
</evidence>
<sequence length="91" mass="10439">MKANQVFYACILMELTNVQNVVKNQKEGKVKIFDKYFDEHDLDKTSQYNDFSKKSLVVEAEYMHSALLGILSYLDEGGKDLNIIRDKVMAG</sequence>
<comment type="caution">
    <text evidence="1">The sequence shown here is derived from an EMBL/GenBank/DDBJ whole genome shotgun (WGS) entry which is preliminary data.</text>
</comment>
<evidence type="ECO:0000313" key="2">
    <source>
        <dbReference type="Proteomes" id="UP000018846"/>
    </source>
</evidence>
<reference evidence="1 2" key="1">
    <citation type="submission" date="2013-12" db="EMBL/GenBank/DDBJ databases">
        <title>A Varibaculum cambriense genome reconstructed from a premature infant gut community with otherwise low bacterial novelty that shifts toward anaerobic metabolism during the third week of life.</title>
        <authorList>
            <person name="Brown C.T."/>
            <person name="Sharon I."/>
            <person name="Thomas B.C."/>
            <person name="Castelle C.J."/>
            <person name="Morowitz M.J."/>
            <person name="Banfield J.F."/>
        </authorList>
    </citation>
    <scope>NUCLEOTIDE SEQUENCE [LARGE SCALE GENOMIC DNA]</scope>
    <source>
        <strain evidence="2">DORA_7</strain>
    </source>
</reference>
<name>W1TZJ8_STRAP</name>
<accession>W1TZJ8</accession>
<feature type="non-terminal residue" evidence="1">
    <location>
        <position position="91"/>
    </location>
</feature>
<protein>
    <submittedName>
        <fullName evidence="1">Uncharacterized protein</fullName>
    </submittedName>
</protein>
<dbReference type="Proteomes" id="UP000018846">
    <property type="component" value="Unassembled WGS sequence"/>
</dbReference>
<organism evidence="1 2">
    <name type="scientific">Streptococcus anginosus DORA_7</name>
    <dbReference type="NCBI Taxonomy" id="1403946"/>
    <lineage>
        <taxon>Bacteria</taxon>
        <taxon>Bacillati</taxon>
        <taxon>Bacillota</taxon>
        <taxon>Bacilli</taxon>
        <taxon>Lactobacillales</taxon>
        <taxon>Streptococcaceae</taxon>
        <taxon>Streptococcus</taxon>
        <taxon>Streptococcus anginosus group</taxon>
    </lineage>
</organism>
<dbReference type="AlphaFoldDB" id="W1TZJ8"/>